<dbReference type="Proteomes" id="UP000015105">
    <property type="component" value="Chromosome 7D"/>
</dbReference>
<protein>
    <submittedName>
        <fullName evidence="2">Uncharacterized protein</fullName>
    </submittedName>
</protein>
<evidence type="ECO:0000313" key="2">
    <source>
        <dbReference type="EnsemblPlants" id="AET7Gv20542300.14"/>
    </source>
</evidence>
<proteinExistence type="predicted"/>
<feature type="region of interest" description="Disordered" evidence="1">
    <location>
        <begin position="52"/>
        <end position="84"/>
    </location>
</feature>
<dbReference type="Gramene" id="AET7Gv20542300.14">
    <property type="protein sequence ID" value="AET7Gv20542300.14"/>
    <property type="gene ID" value="AET7Gv20542300"/>
</dbReference>
<organism evidence="2 3">
    <name type="scientific">Aegilops tauschii subsp. strangulata</name>
    <name type="common">Goatgrass</name>
    <dbReference type="NCBI Taxonomy" id="200361"/>
    <lineage>
        <taxon>Eukaryota</taxon>
        <taxon>Viridiplantae</taxon>
        <taxon>Streptophyta</taxon>
        <taxon>Embryophyta</taxon>
        <taxon>Tracheophyta</taxon>
        <taxon>Spermatophyta</taxon>
        <taxon>Magnoliopsida</taxon>
        <taxon>Liliopsida</taxon>
        <taxon>Poales</taxon>
        <taxon>Poaceae</taxon>
        <taxon>BOP clade</taxon>
        <taxon>Pooideae</taxon>
        <taxon>Triticodae</taxon>
        <taxon>Triticeae</taxon>
        <taxon>Triticinae</taxon>
        <taxon>Aegilops</taxon>
    </lineage>
</organism>
<accession>A0A453RCL8</accession>
<reference evidence="2" key="4">
    <citation type="submission" date="2019-03" db="UniProtKB">
        <authorList>
            <consortium name="EnsemblPlants"/>
        </authorList>
    </citation>
    <scope>IDENTIFICATION</scope>
</reference>
<sequence length="84" mass="9651">RKQKKIRERSRARCMSNWACPTDAKRAYQHPRPREQRGLGFLCRRFIKPAFAPSPHSSALSRDTDHAAPSPLEHVAGAHPHRCR</sequence>
<name>A0A453RCL8_AEGTS</name>
<evidence type="ECO:0000313" key="3">
    <source>
        <dbReference type="Proteomes" id="UP000015105"/>
    </source>
</evidence>
<evidence type="ECO:0000256" key="1">
    <source>
        <dbReference type="SAM" id="MobiDB-lite"/>
    </source>
</evidence>
<reference evidence="2" key="5">
    <citation type="journal article" date="2021" name="G3 (Bethesda)">
        <title>Aegilops tauschii genome assembly Aet v5.0 features greater sequence contiguity and improved annotation.</title>
        <authorList>
            <person name="Wang L."/>
            <person name="Zhu T."/>
            <person name="Rodriguez J.C."/>
            <person name="Deal K.R."/>
            <person name="Dubcovsky J."/>
            <person name="McGuire P.E."/>
            <person name="Lux T."/>
            <person name="Spannagl M."/>
            <person name="Mayer K.F.X."/>
            <person name="Baldrich P."/>
            <person name="Meyers B.C."/>
            <person name="Huo N."/>
            <person name="Gu Y.Q."/>
            <person name="Zhou H."/>
            <person name="Devos K.M."/>
            <person name="Bennetzen J.L."/>
            <person name="Unver T."/>
            <person name="Budak H."/>
            <person name="Gulick P.J."/>
            <person name="Galiba G."/>
            <person name="Kalapos B."/>
            <person name="Nelson D.R."/>
            <person name="Li P."/>
            <person name="You F.M."/>
            <person name="Luo M.C."/>
            <person name="Dvorak J."/>
        </authorList>
    </citation>
    <scope>NUCLEOTIDE SEQUENCE [LARGE SCALE GENOMIC DNA]</scope>
    <source>
        <strain evidence="2">cv. AL8/78</strain>
    </source>
</reference>
<keyword evidence="3" id="KW-1185">Reference proteome</keyword>
<reference evidence="3" key="2">
    <citation type="journal article" date="2017" name="Nat. Plants">
        <title>The Aegilops tauschii genome reveals multiple impacts of transposons.</title>
        <authorList>
            <person name="Zhao G."/>
            <person name="Zou C."/>
            <person name="Li K."/>
            <person name="Wang K."/>
            <person name="Li T."/>
            <person name="Gao L."/>
            <person name="Zhang X."/>
            <person name="Wang H."/>
            <person name="Yang Z."/>
            <person name="Liu X."/>
            <person name="Jiang W."/>
            <person name="Mao L."/>
            <person name="Kong X."/>
            <person name="Jiao Y."/>
            <person name="Jia J."/>
        </authorList>
    </citation>
    <scope>NUCLEOTIDE SEQUENCE [LARGE SCALE GENOMIC DNA]</scope>
    <source>
        <strain evidence="3">cv. AL8/78</strain>
    </source>
</reference>
<reference evidence="2" key="3">
    <citation type="journal article" date="2017" name="Nature">
        <title>Genome sequence of the progenitor of the wheat D genome Aegilops tauschii.</title>
        <authorList>
            <person name="Luo M.C."/>
            <person name="Gu Y.Q."/>
            <person name="Puiu D."/>
            <person name="Wang H."/>
            <person name="Twardziok S.O."/>
            <person name="Deal K.R."/>
            <person name="Huo N."/>
            <person name="Zhu T."/>
            <person name="Wang L."/>
            <person name="Wang Y."/>
            <person name="McGuire P.E."/>
            <person name="Liu S."/>
            <person name="Long H."/>
            <person name="Ramasamy R.K."/>
            <person name="Rodriguez J.C."/>
            <person name="Van S.L."/>
            <person name="Yuan L."/>
            <person name="Wang Z."/>
            <person name="Xia Z."/>
            <person name="Xiao L."/>
            <person name="Anderson O.D."/>
            <person name="Ouyang S."/>
            <person name="Liang Y."/>
            <person name="Zimin A.V."/>
            <person name="Pertea G."/>
            <person name="Qi P."/>
            <person name="Bennetzen J.L."/>
            <person name="Dai X."/>
            <person name="Dawson M.W."/>
            <person name="Muller H.G."/>
            <person name="Kugler K."/>
            <person name="Rivarola-Duarte L."/>
            <person name="Spannagl M."/>
            <person name="Mayer K.F.X."/>
            <person name="Lu F.H."/>
            <person name="Bevan M.W."/>
            <person name="Leroy P."/>
            <person name="Li P."/>
            <person name="You F.M."/>
            <person name="Sun Q."/>
            <person name="Liu Z."/>
            <person name="Lyons E."/>
            <person name="Wicker T."/>
            <person name="Salzberg S.L."/>
            <person name="Devos K.M."/>
            <person name="Dvorak J."/>
        </authorList>
    </citation>
    <scope>NUCLEOTIDE SEQUENCE [LARGE SCALE GENOMIC DNA]</scope>
    <source>
        <strain evidence="2">cv. AL8/78</strain>
    </source>
</reference>
<reference evidence="3" key="1">
    <citation type="journal article" date="2014" name="Science">
        <title>Ancient hybridizations among the ancestral genomes of bread wheat.</title>
        <authorList>
            <consortium name="International Wheat Genome Sequencing Consortium,"/>
            <person name="Marcussen T."/>
            <person name="Sandve S.R."/>
            <person name="Heier L."/>
            <person name="Spannagl M."/>
            <person name="Pfeifer M."/>
            <person name="Jakobsen K.S."/>
            <person name="Wulff B.B."/>
            <person name="Steuernagel B."/>
            <person name="Mayer K.F."/>
            <person name="Olsen O.A."/>
        </authorList>
    </citation>
    <scope>NUCLEOTIDE SEQUENCE [LARGE SCALE GENOMIC DNA]</scope>
    <source>
        <strain evidence="3">cv. AL8/78</strain>
    </source>
</reference>
<dbReference type="AlphaFoldDB" id="A0A453RCL8"/>
<dbReference type="EnsemblPlants" id="AET7Gv20542300.14">
    <property type="protein sequence ID" value="AET7Gv20542300.14"/>
    <property type="gene ID" value="AET7Gv20542300"/>
</dbReference>